<organism evidence="2 3">
    <name type="scientific">Elysia marginata</name>
    <dbReference type="NCBI Taxonomy" id="1093978"/>
    <lineage>
        <taxon>Eukaryota</taxon>
        <taxon>Metazoa</taxon>
        <taxon>Spiralia</taxon>
        <taxon>Lophotrochozoa</taxon>
        <taxon>Mollusca</taxon>
        <taxon>Gastropoda</taxon>
        <taxon>Heterobranchia</taxon>
        <taxon>Euthyneura</taxon>
        <taxon>Panpulmonata</taxon>
        <taxon>Sacoglossa</taxon>
        <taxon>Placobranchoidea</taxon>
        <taxon>Plakobranchidae</taxon>
        <taxon>Elysia</taxon>
    </lineage>
</organism>
<accession>A0AAV4FJ51</accession>
<sequence>MIALPPLPQLVAAAIFGVLLWLRLDYWTNEYLDIDSTLDRYLVLVYITLAAGAVLTVLSLFGLIGACIKKKWLLVIVSTNSRSQ</sequence>
<keyword evidence="3" id="KW-1185">Reference proteome</keyword>
<name>A0AAV4FJ51_9GAST</name>
<evidence type="ECO:0000313" key="3">
    <source>
        <dbReference type="Proteomes" id="UP000762676"/>
    </source>
</evidence>
<keyword evidence="1" id="KW-0472">Membrane</keyword>
<proteinExistence type="predicted"/>
<dbReference type="AlphaFoldDB" id="A0AAV4FJ51"/>
<reference evidence="2 3" key="1">
    <citation type="journal article" date="2021" name="Elife">
        <title>Chloroplast acquisition without the gene transfer in kleptoplastic sea slugs, Plakobranchus ocellatus.</title>
        <authorList>
            <person name="Maeda T."/>
            <person name="Takahashi S."/>
            <person name="Yoshida T."/>
            <person name="Shimamura S."/>
            <person name="Takaki Y."/>
            <person name="Nagai Y."/>
            <person name="Toyoda A."/>
            <person name="Suzuki Y."/>
            <person name="Arimoto A."/>
            <person name="Ishii H."/>
            <person name="Satoh N."/>
            <person name="Nishiyama T."/>
            <person name="Hasebe M."/>
            <person name="Maruyama T."/>
            <person name="Minagawa J."/>
            <person name="Obokata J."/>
            <person name="Shigenobu S."/>
        </authorList>
    </citation>
    <scope>NUCLEOTIDE SEQUENCE [LARGE SCALE GENOMIC DNA]</scope>
</reference>
<keyword evidence="1" id="KW-1133">Transmembrane helix</keyword>
<keyword evidence="1" id="KW-0812">Transmembrane</keyword>
<evidence type="ECO:0000256" key="1">
    <source>
        <dbReference type="SAM" id="Phobius"/>
    </source>
</evidence>
<feature type="transmembrane region" description="Helical" evidence="1">
    <location>
        <begin position="44"/>
        <end position="68"/>
    </location>
</feature>
<evidence type="ECO:0000313" key="2">
    <source>
        <dbReference type="EMBL" id="GFR73447.1"/>
    </source>
</evidence>
<protein>
    <submittedName>
        <fullName evidence="2">Tetraspanin</fullName>
    </submittedName>
</protein>
<dbReference type="EMBL" id="BMAT01007889">
    <property type="protein sequence ID" value="GFR73447.1"/>
    <property type="molecule type" value="Genomic_DNA"/>
</dbReference>
<comment type="caution">
    <text evidence="2">The sequence shown here is derived from an EMBL/GenBank/DDBJ whole genome shotgun (WGS) entry which is preliminary data.</text>
</comment>
<dbReference type="Proteomes" id="UP000762676">
    <property type="component" value="Unassembled WGS sequence"/>
</dbReference>
<feature type="transmembrane region" description="Helical" evidence="1">
    <location>
        <begin position="7"/>
        <end position="24"/>
    </location>
</feature>
<gene>
    <name evidence="2" type="ORF">ElyMa_003867300</name>
</gene>